<protein>
    <submittedName>
        <fullName evidence="2">Uncharacterized protein</fullName>
    </submittedName>
</protein>
<sequence>MPFSRGGASNYQLNDQLRLYHEKQKMSFREGAIRESLLYRSSTRRSNRSCASHNQGTMPKRTDPHSWKTANAKLLEDIVRLGLFALIPLKLPKSVNPMILMSGTSTVLTS</sequence>
<keyword evidence="3" id="KW-1185">Reference proteome</keyword>
<evidence type="ECO:0000256" key="1">
    <source>
        <dbReference type="SAM" id="MobiDB-lite"/>
    </source>
</evidence>
<evidence type="ECO:0000313" key="3">
    <source>
        <dbReference type="Proteomes" id="UP001303046"/>
    </source>
</evidence>
<proteinExistence type="predicted"/>
<organism evidence="2 3">
    <name type="scientific">Necator americanus</name>
    <name type="common">Human hookworm</name>
    <dbReference type="NCBI Taxonomy" id="51031"/>
    <lineage>
        <taxon>Eukaryota</taxon>
        <taxon>Metazoa</taxon>
        <taxon>Ecdysozoa</taxon>
        <taxon>Nematoda</taxon>
        <taxon>Chromadorea</taxon>
        <taxon>Rhabditida</taxon>
        <taxon>Rhabditina</taxon>
        <taxon>Rhabditomorpha</taxon>
        <taxon>Strongyloidea</taxon>
        <taxon>Ancylostomatidae</taxon>
        <taxon>Bunostominae</taxon>
        <taxon>Necator</taxon>
    </lineage>
</organism>
<accession>A0ABR1CNX6</accession>
<dbReference type="EMBL" id="JAVFWL010000003">
    <property type="protein sequence ID" value="KAK6739557.1"/>
    <property type="molecule type" value="Genomic_DNA"/>
</dbReference>
<name>A0ABR1CNX6_NECAM</name>
<dbReference type="Proteomes" id="UP001303046">
    <property type="component" value="Unassembled WGS sequence"/>
</dbReference>
<evidence type="ECO:0000313" key="2">
    <source>
        <dbReference type="EMBL" id="KAK6739557.1"/>
    </source>
</evidence>
<reference evidence="2 3" key="1">
    <citation type="submission" date="2023-08" db="EMBL/GenBank/DDBJ databases">
        <title>A Necator americanus chromosomal reference genome.</title>
        <authorList>
            <person name="Ilik V."/>
            <person name="Petrzelkova K.J."/>
            <person name="Pardy F."/>
            <person name="Fuh T."/>
            <person name="Niatou-Singa F.S."/>
            <person name="Gouil Q."/>
            <person name="Baker L."/>
            <person name="Ritchie M.E."/>
            <person name="Jex A.R."/>
            <person name="Gazzola D."/>
            <person name="Li H."/>
            <person name="Toshio Fujiwara R."/>
            <person name="Zhan B."/>
            <person name="Aroian R.V."/>
            <person name="Pafco B."/>
            <person name="Schwarz E.M."/>
        </authorList>
    </citation>
    <scope>NUCLEOTIDE SEQUENCE [LARGE SCALE GENOMIC DNA]</scope>
    <source>
        <strain evidence="2 3">Aroian</strain>
        <tissue evidence="2">Whole animal</tissue>
    </source>
</reference>
<gene>
    <name evidence="2" type="primary">Necator_chrIII.g8967</name>
    <name evidence="2" type="ORF">RB195_008202</name>
</gene>
<comment type="caution">
    <text evidence="2">The sequence shown here is derived from an EMBL/GenBank/DDBJ whole genome shotgun (WGS) entry which is preliminary data.</text>
</comment>
<feature type="region of interest" description="Disordered" evidence="1">
    <location>
        <begin position="42"/>
        <end position="65"/>
    </location>
</feature>
<feature type="compositionally biased region" description="Polar residues" evidence="1">
    <location>
        <begin position="48"/>
        <end position="57"/>
    </location>
</feature>